<accession>A0A328TZ80</accession>
<proteinExistence type="predicted"/>
<dbReference type="PANTHER" id="PTHR43143:SF1">
    <property type="entry name" value="SERINE_THREONINE-PROTEIN PHOSPHATASE CPPED1"/>
    <property type="match status" value="1"/>
</dbReference>
<dbReference type="InterPro" id="IPR051918">
    <property type="entry name" value="STPP_CPPED1"/>
</dbReference>
<keyword evidence="3" id="KW-1185">Reference proteome</keyword>
<dbReference type="GO" id="GO:0016787">
    <property type="term" value="F:hydrolase activity"/>
    <property type="evidence" value="ECO:0007669"/>
    <property type="project" value="InterPro"/>
</dbReference>
<dbReference type="SUPFAM" id="SSF56300">
    <property type="entry name" value="Metallo-dependent phosphatases"/>
    <property type="match status" value="1"/>
</dbReference>
<dbReference type="EMBL" id="QLUW01000002">
    <property type="protein sequence ID" value="RAP75828.1"/>
    <property type="molecule type" value="Genomic_DNA"/>
</dbReference>
<dbReference type="Pfam" id="PF00149">
    <property type="entry name" value="Metallophos"/>
    <property type="match status" value="1"/>
</dbReference>
<evidence type="ECO:0000259" key="1">
    <source>
        <dbReference type="Pfam" id="PF00149"/>
    </source>
</evidence>
<dbReference type="AlphaFoldDB" id="A0A328TZ80"/>
<organism evidence="2 3">
    <name type="scientific">Paenibacillus montanisoli</name>
    <dbReference type="NCBI Taxonomy" id="2081970"/>
    <lineage>
        <taxon>Bacteria</taxon>
        <taxon>Bacillati</taxon>
        <taxon>Bacillota</taxon>
        <taxon>Bacilli</taxon>
        <taxon>Bacillales</taxon>
        <taxon>Paenibacillaceae</taxon>
        <taxon>Paenibacillus</taxon>
    </lineage>
</organism>
<sequence>MVMNLDPQITPQQTIIRIPGLKQPLTILQITDCHLTECDEREEIDIRTEAVKRTSVFASQLAGGPSTADLFDRLLRTSNDLQVDFTVFTGDIIDFPSQANIEHLQRQFDLLRSSYLYTVGNHDWYFSGSFTDEVRAAAYPKFREWISETPGCEIRTVGGVKLIALDNSNYQVTNDQFAAIKQAAATGEPYLLFMHIPIYLSSLQQDVVDKWGAPIMMGASNWNAASREAWQVRTTDPSTSRFCRFLASEESGNIRGIFCGHVHFNHIDAFRAGRYQYVTAPGFTSQCRLIKLIAE</sequence>
<gene>
    <name evidence="2" type="ORF">DL346_10330</name>
</gene>
<reference evidence="2 3" key="1">
    <citation type="submission" date="2018-06" db="EMBL/GenBank/DDBJ databases">
        <title>Paenibacillus montanisoli sp. nov., isolated from mountain area soil.</title>
        <authorList>
            <person name="Wu M."/>
        </authorList>
    </citation>
    <scope>NUCLEOTIDE SEQUENCE [LARGE SCALE GENOMIC DNA]</scope>
    <source>
        <strain evidence="2 3">RA17</strain>
    </source>
</reference>
<feature type="domain" description="Calcineurin-like phosphoesterase" evidence="1">
    <location>
        <begin position="26"/>
        <end position="263"/>
    </location>
</feature>
<evidence type="ECO:0000313" key="2">
    <source>
        <dbReference type="EMBL" id="RAP75828.1"/>
    </source>
</evidence>
<name>A0A328TZ80_9BACL</name>
<dbReference type="InterPro" id="IPR029052">
    <property type="entry name" value="Metallo-depent_PP-like"/>
</dbReference>
<dbReference type="Gene3D" id="3.60.21.10">
    <property type="match status" value="1"/>
</dbReference>
<dbReference type="PANTHER" id="PTHR43143">
    <property type="entry name" value="METALLOPHOSPHOESTERASE, CALCINEURIN SUPERFAMILY"/>
    <property type="match status" value="1"/>
</dbReference>
<dbReference type="InterPro" id="IPR004843">
    <property type="entry name" value="Calcineurin-like_PHP"/>
</dbReference>
<protein>
    <recommendedName>
        <fullName evidence="1">Calcineurin-like phosphoesterase domain-containing protein</fullName>
    </recommendedName>
</protein>
<evidence type="ECO:0000313" key="3">
    <source>
        <dbReference type="Proteomes" id="UP000249260"/>
    </source>
</evidence>
<comment type="caution">
    <text evidence="2">The sequence shown here is derived from an EMBL/GenBank/DDBJ whole genome shotgun (WGS) entry which is preliminary data.</text>
</comment>
<dbReference type="Proteomes" id="UP000249260">
    <property type="component" value="Unassembled WGS sequence"/>
</dbReference>